<keyword evidence="4" id="KW-0560">Oxidoreductase</keyword>
<proteinExistence type="predicted"/>
<feature type="domain" description="FAD-binding" evidence="7">
    <location>
        <begin position="336"/>
        <end position="370"/>
    </location>
</feature>
<keyword evidence="6" id="KW-0472">Membrane</keyword>
<dbReference type="Proteomes" id="UP000327118">
    <property type="component" value="Unassembled WGS sequence"/>
</dbReference>
<dbReference type="PANTHER" id="PTHR47178">
    <property type="entry name" value="MONOOXYGENASE, FAD-BINDING"/>
    <property type="match status" value="1"/>
</dbReference>
<dbReference type="InterPro" id="IPR002938">
    <property type="entry name" value="FAD-bd"/>
</dbReference>
<evidence type="ECO:0000313" key="8">
    <source>
        <dbReference type="EMBL" id="KAE8354549.1"/>
    </source>
</evidence>
<keyword evidence="6" id="KW-0812">Transmembrane</keyword>
<dbReference type="SUPFAM" id="SSF51905">
    <property type="entry name" value="FAD/NAD(P)-binding domain"/>
    <property type="match status" value="1"/>
</dbReference>
<keyword evidence="6" id="KW-1133">Transmembrane helix</keyword>
<protein>
    <recommendedName>
        <fullName evidence="7">FAD-binding domain-containing protein</fullName>
    </recommendedName>
</protein>
<evidence type="ECO:0000256" key="3">
    <source>
        <dbReference type="ARBA" id="ARBA00022827"/>
    </source>
</evidence>
<evidence type="ECO:0000259" key="7">
    <source>
        <dbReference type="Pfam" id="PF01494"/>
    </source>
</evidence>
<comment type="cofactor">
    <cofactor evidence="1">
        <name>FAD</name>
        <dbReference type="ChEBI" id="CHEBI:57692"/>
    </cofactor>
</comment>
<dbReference type="EMBL" id="ML739070">
    <property type="protein sequence ID" value="KAE8354549.1"/>
    <property type="molecule type" value="Genomic_DNA"/>
</dbReference>
<keyword evidence="5" id="KW-0503">Monooxygenase</keyword>
<dbReference type="InterPro" id="IPR036188">
    <property type="entry name" value="FAD/NAD-bd_sf"/>
</dbReference>
<sequence length="457" mass="50202">MGLKVIIIGAGLAGSLLANGLLNHAIELTVYERDQPASSRTGYLIRLGDDATRGFRACLSEAQVAHLHGKFSQTDVSLSTAPAIYSNQYRPLVDLSRLPGYTKGGSINRLVLRDELLKPITAADRVRFGKTFSHYQILQNGDGREDVVVHFTDGTSDRCDVLIGADGSASKINAQVGARNLVEIKSHWSFHAKGRLPLDRVQKLPRKLLEAPIAVFHKGALLYYALYIPSAGRRLHGKHDIVDGKYDESMASFYWGLNIPRPDIPYESLSDIPNRRSLCEDYIRDWAPELRTMITLGSTDNDADDMYAAKLRASTRLPDTWRSQCAGATIEEGHPRVWLLGDAIHAMLPNRGQGGNQALHDCADILPELIHLNQLVQDGKTLSSEDLAQACSRYETKMFPRAFDWVKKSGGVVADPPFPLDGLLGYVVSVLAGVAIPVAVLASRVGLFVRSLWPSRA</sequence>
<dbReference type="Gene3D" id="3.50.50.60">
    <property type="entry name" value="FAD/NAD(P)-binding domain"/>
    <property type="match status" value="1"/>
</dbReference>
<keyword evidence="9" id="KW-1185">Reference proteome</keyword>
<keyword evidence="2" id="KW-0285">Flavoprotein</keyword>
<evidence type="ECO:0000256" key="4">
    <source>
        <dbReference type="ARBA" id="ARBA00023002"/>
    </source>
</evidence>
<name>A0A5N6ZCS6_9EURO</name>
<gene>
    <name evidence="8" type="ORF">BDV28DRAFT_147006</name>
</gene>
<keyword evidence="3" id="KW-0274">FAD</keyword>
<dbReference type="PRINTS" id="PR00420">
    <property type="entry name" value="RNGMNOXGNASE"/>
</dbReference>
<evidence type="ECO:0000256" key="1">
    <source>
        <dbReference type="ARBA" id="ARBA00001974"/>
    </source>
</evidence>
<dbReference type="OrthoDB" id="47494at2759"/>
<dbReference type="PANTHER" id="PTHR47178:SF5">
    <property type="entry name" value="FAD-BINDING DOMAIN-CONTAINING PROTEIN"/>
    <property type="match status" value="1"/>
</dbReference>
<evidence type="ECO:0000256" key="6">
    <source>
        <dbReference type="SAM" id="Phobius"/>
    </source>
</evidence>
<dbReference type="Pfam" id="PF01494">
    <property type="entry name" value="FAD_binding_3"/>
    <property type="match status" value="1"/>
</dbReference>
<evidence type="ECO:0000256" key="2">
    <source>
        <dbReference type="ARBA" id="ARBA00022630"/>
    </source>
</evidence>
<accession>A0A5N6ZCS6</accession>
<dbReference type="GO" id="GO:0004497">
    <property type="term" value="F:monooxygenase activity"/>
    <property type="evidence" value="ECO:0007669"/>
    <property type="project" value="UniProtKB-KW"/>
</dbReference>
<organism evidence="8 9">
    <name type="scientific">Aspergillus coremiiformis</name>
    <dbReference type="NCBI Taxonomy" id="138285"/>
    <lineage>
        <taxon>Eukaryota</taxon>
        <taxon>Fungi</taxon>
        <taxon>Dikarya</taxon>
        <taxon>Ascomycota</taxon>
        <taxon>Pezizomycotina</taxon>
        <taxon>Eurotiomycetes</taxon>
        <taxon>Eurotiomycetidae</taxon>
        <taxon>Eurotiales</taxon>
        <taxon>Aspergillaceae</taxon>
        <taxon>Aspergillus</taxon>
        <taxon>Aspergillus subgen. Circumdati</taxon>
    </lineage>
</organism>
<evidence type="ECO:0000256" key="5">
    <source>
        <dbReference type="ARBA" id="ARBA00023033"/>
    </source>
</evidence>
<evidence type="ECO:0000313" key="9">
    <source>
        <dbReference type="Proteomes" id="UP000327118"/>
    </source>
</evidence>
<dbReference type="AlphaFoldDB" id="A0A5N6ZCS6"/>
<reference evidence="9" key="1">
    <citation type="submission" date="2019-04" db="EMBL/GenBank/DDBJ databases">
        <title>Friends and foes A comparative genomics studyof 23 Aspergillus species from section Flavi.</title>
        <authorList>
            <consortium name="DOE Joint Genome Institute"/>
            <person name="Kjaerbolling I."/>
            <person name="Vesth T."/>
            <person name="Frisvad J.C."/>
            <person name="Nybo J.L."/>
            <person name="Theobald S."/>
            <person name="Kildgaard S."/>
            <person name="Isbrandt T."/>
            <person name="Kuo A."/>
            <person name="Sato A."/>
            <person name="Lyhne E.K."/>
            <person name="Kogle M.E."/>
            <person name="Wiebenga A."/>
            <person name="Kun R.S."/>
            <person name="Lubbers R.J."/>
            <person name="Makela M.R."/>
            <person name="Barry K."/>
            <person name="Chovatia M."/>
            <person name="Clum A."/>
            <person name="Daum C."/>
            <person name="Haridas S."/>
            <person name="He G."/>
            <person name="LaButti K."/>
            <person name="Lipzen A."/>
            <person name="Mondo S."/>
            <person name="Riley R."/>
            <person name="Salamov A."/>
            <person name="Simmons B.A."/>
            <person name="Magnuson J.K."/>
            <person name="Henrissat B."/>
            <person name="Mortensen U.H."/>
            <person name="Larsen T.O."/>
            <person name="Devries R.P."/>
            <person name="Grigoriev I.V."/>
            <person name="Machida M."/>
            <person name="Baker S.E."/>
            <person name="Andersen M.R."/>
        </authorList>
    </citation>
    <scope>NUCLEOTIDE SEQUENCE [LARGE SCALE GENOMIC DNA]</scope>
    <source>
        <strain evidence="9">CBS 553.77</strain>
    </source>
</reference>
<dbReference type="GO" id="GO:0071949">
    <property type="term" value="F:FAD binding"/>
    <property type="evidence" value="ECO:0007669"/>
    <property type="project" value="InterPro"/>
</dbReference>
<feature type="transmembrane region" description="Helical" evidence="6">
    <location>
        <begin position="423"/>
        <end position="447"/>
    </location>
</feature>